<dbReference type="Pfam" id="PF18140">
    <property type="entry name" value="PCC_BT"/>
    <property type="match status" value="1"/>
</dbReference>
<evidence type="ECO:0000259" key="17">
    <source>
        <dbReference type="PROSITE" id="PS50979"/>
    </source>
</evidence>
<comment type="caution">
    <text evidence="18">The sequence shown here is derived from an EMBL/GenBank/DDBJ whole genome shotgun (WGS) entry which is preliminary data.</text>
</comment>
<keyword evidence="5" id="KW-0479">Metal-binding</keyword>
<evidence type="ECO:0000256" key="4">
    <source>
        <dbReference type="ARBA" id="ARBA00022598"/>
    </source>
</evidence>
<dbReference type="PROSITE" id="PS00866">
    <property type="entry name" value="CPSASE_1"/>
    <property type="match status" value="1"/>
</dbReference>
<evidence type="ECO:0000256" key="2">
    <source>
        <dbReference type="ARBA" id="ARBA00005060"/>
    </source>
</evidence>
<evidence type="ECO:0000256" key="12">
    <source>
        <dbReference type="ARBA" id="ARBA00023267"/>
    </source>
</evidence>
<dbReference type="Pfam" id="PF02785">
    <property type="entry name" value="Biotin_carb_C"/>
    <property type="match status" value="1"/>
</dbReference>
<dbReference type="Pfam" id="PF00289">
    <property type="entry name" value="Biotin_carb_N"/>
    <property type="match status" value="1"/>
</dbReference>
<keyword evidence="6 14" id="KW-0547">Nucleotide-binding</keyword>
<evidence type="ECO:0000256" key="14">
    <source>
        <dbReference type="PROSITE-ProRule" id="PRU00409"/>
    </source>
</evidence>
<dbReference type="Gene3D" id="3.30.700.30">
    <property type="match status" value="1"/>
</dbReference>
<dbReference type="SUPFAM" id="SSF56059">
    <property type="entry name" value="Glutathione synthetase ATP-binding domain-like"/>
    <property type="match status" value="1"/>
</dbReference>
<dbReference type="RefSeq" id="WP_307158552.1">
    <property type="nucleotide sequence ID" value="NZ_JAUSWH010000008.1"/>
</dbReference>
<comment type="pathway">
    <text evidence="2">Metabolic intermediate metabolism; propanoyl-CoA degradation; succinyl-CoA from propanoyl-CoA: step 1/3.</text>
</comment>
<dbReference type="InterPro" id="IPR000089">
    <property type="entry name" value="Biotin_lipoyl"/>
</dbReference>
<dbReference type="SMART" id="SM00878">
    <property type="entry name" value="Biotin_carb_C"/>
    <property type="match status" value="1"/>
</dbReference>
<proteinExistence type="predicted"/>
<evidence type="ECO:0000256" key="3">
    <source>
        <dbReference type="ARBA" id="ARBA00013050"/>
    </source>
</evidence>
<feature type="domain" description="Lipoyl-binding" evidence="15">
    <location>
        <begin position="591"/>
        <end position="670"/>
    </location>
</feature>
<dbReference type="PANTHER" id="PTHR18866">
    <property type="entry name" value="CARBOXYLASE:PYRUVATE/ACETYL-COA/PROPIONYL-COA CARBOXYLASE"/>
    <property type="match status" value="1"/>
</dbReference>
<dbReference type="SUPFAM" id="SSF51230">
    <property type="entry name" value="Single hybrid motif"/>
    <property type="match status" value="1"/>
</dbReference>
<dbReference type="NCBIfam" id="NF006367">
    <property type="entry name" value="PRK08591.1"/>
    <property type="match status" value="1"/>
</dbReference>
<evidence type="ECO:0000259" key="15">
    <source>
        <dbReference type="PROSITE" id="PS50968"/>
    </source>
</evidence>
<name>A0ABU0IFC4_9HYPH</name>
<dbReference type="InterPro" id="IPR016185">
    <property type="entry name" value="PreATP-grasp_dom_sf"/>
</dbReference>
<gene>
    <name evidence="18" type="ORF">QO005_002694</name>
</gene>
<dbReference type="InterPro" id="IPR001882">
    <property type="entry name" value="Biotin_BS"/>
</dbReference>
<organism evidence="18 19">
    <name type="scientific">Rhizobium paknamense</name>
    <dbReference type="NCBI Taxonomy" id="1206817"/>
    <lineage>
        <taxon>Bacteria</taxon>
        <taxon>Pseudomonadati</taxon>
        <taxon>Pseudomonadota</taxon>
        <taxon>Alphaproteobacteria</taxon>
        <taxon>Hyphomicrobiales</taxon>
        <taxon>Rhizobiaceae</taxon>
        <taxon>Rhizobium/Agrobacterium group</taxon>
        <taxon>Rhizobium</taxon>
    </lineage>
</organism>
<keyword evidence="10" id="KW-0443">Lipid metabolism</keyword>
<dbReference type="Proteomes" id="UP001235269">
    <property type="component" value="Unassembled WGS sequence"/>
</dbReference>
<dbReference type="Gene3D" id="2.40.50.100">
    <property type="match status" value="1"/>
</dbReference>
<dbReference type="SUPFAM" id="SSF52440">
    <property type="entry name" value="PreATP-grasp domain"/>
    <property type="match status" value="1"/>
</dbReference>
<dbReference type="InterPro" id="IPR041265">
    <property type="entry name" value="PCC_BT"/>
</dbReference>
<dbReference type="PROSITE" id="PS00867">
    <property type="entry name" value="CPSASE_2"/>
    <property type="match status" value="1"/>
</dbReference>
<evidence type="ECO:0000313" key="18">
    <source>
        <dbReference type="EMBL" id="MDQ0456353.1"/>
    </source>
</evidence>
<dbReference type="InterPro" id="IPR005482">
    <property type="entry name" value="Biotin_COase_C"/>
</dbReference>
<keyword evidence="7 14" id="KW-0067">ATP-binding</keyword>
<evidence type="ECO:0000259" key="16">
    <source>
        <dbReference type="PROSITE" id="PS50975"/>
    </source>
</evidence>
<dbReference type="PROSITE" id="PS50975">
    <property type="entry name" value="ATP_GRASP"/>
    <property type="match status" value="1"/>
</dbReference>
<dbReference type="InterPro" id="IPR011764">
    <property type="entry name" value="Biotin_carboxylation_dom"/>
</dbReference>
<dbReference type="InterPro" id="IPR011053">
    <property type="entry name" value="Single_hybrid_motif"/>
</dbReference>
<dbReference type="CDD" id="cd06850">
    <property type="entry name" value="biotinyl_domain"/>
    <property type="match status" value="1"/>
</dbReference>
<keyword evidence="9" id="KW-0442">Lipid degradation</keyword>
<dbReference type="InterPro" id="IPR050856">
    <property type="entry name" value="Biotin_carboxylase_complex"/>
</dbReference>
<accession>A0ABU0IFC4</accession>
<sequence length="670" mass="72394">MTITKILIANRGEIACRVIRTAKKMGIKTVAVYSDADANALHVKMADEAVHIGPAPSNQSYIVIDRILEAIRQTGADAVHPGYGFLSENAAFAEALEKAGVTFIGPPVGAIQAMGDKITSKKLAAEAGVSTVPGHMGLIEDADEAVRISASIGYPVMIKASAGGGGKGMRIAWNDAEAREGFQSSRNEAKSAFGDDRIFIEKFVTEPRHIEIQVLGDKHGACLYLGERECSIQRRNQKVLEEAPSPFLDAATRKAMGEQAVALAKAVGYHSAGTVEFIVDGKANQFYFLEMNTRLQVEHPVTELVTGLDLVEQMIRVASGEKLSFAQEDVTLNGWAIESRLYAEDPYRNFLPSIGRLTRYRPPQEGRQADGTVVRNDTGVFEGGEISMYYDPMIAKLCTWGETREAAIDAMQAALNDFEVEGIGHNLPFLSAVMGQERFRSGRLTTAYIAEEFPEGFSGVRPDASTSQALAAIAAVIHQRLQRRAAQISGTIGNHARVIGADWVVDLGEERHAVTLAADGDIDRVEFAQTQDTITLASTWQPGQTHAHFLLNGEKLGVKVDLKGSAIRLRHNGVDLTARVYSPRVAELASLMPVKLPPDTSKMLLCPMPGVITSIAVQPGDTVEAGQTLATVEAMKMENVLKAERRGVVKRVATGAGQSLAVDELIMEFE</sequence>
<comment type="catalytic activity">
    <reaction evidence="13">
        <text>propanoyl-CoA + hydrogencarbonate + ATP = (S)-methylmalonyl-CoA + ADP + phosphate + H(+)</text>
        <dbReference type="Rhea" id="RHEA:23720"/>
        <dbReference type="ChEBI" id="CHEBI:15378"/>
        <dbReference type="ChEBI" id="CHEBI:17544"/>
        <dbReference type="ChEBI" id="CHEBI:30616"/>
        <dbReference type="ChEBI" id="CHEBI:43474"/>
        <dbReference type="ChEBI" id="CHEBI:57327"/>
        <dbReference type="ChEBI" id="CHEBI:57392"/>
        <dbReference type="ChEBI" id="CHEBI:456216"/>
        <dbReference type="EC" id="6.4.1.3"/>
    </reaction>
    <physiologicalReaction direction="left-to-right" evidence="13">
        <dbReference type="Rhea" id="RHEA:23721"/>
    </physiologicalReaction>
</comment>
<dbReference type="InterPro" id="IPR011761">
    <property type="entry name" value="ATP-grasp"/>
</dbReference>
<evidence type="ECO:0000256" key="9">
    <source>
        <dbReference type="ARBA" id="ARBA00022963"/>
    </source>
</evidence>
<dbReference type="EMBL" id="JAUSWH010000008">
    <property type="protein sequence ID" value="MDQ0456353.1"/>
    <property type="molecule type" value="Genomic_DNA"/>
</dbReference>
<dbReference type="PROSITE" id="PS50968">
    <property type="entry name" value="BIOTINYL_LIPOYL"/>
    <property type="match status" value="1"/>
</dbReference>
<comment type="cofactor">
    <cofactor evidence="1">
        <name>biotin</name>
        <dbReference type="ChEBI" id="CHEBI:57586"/>
    </cofactor>
</comment>
<protein>
    <recommendedName>
        <fullName evidence="3">propionyl-CoA carboxylase</fullName>
        <ecNumber evidence="3">6.4.1.3</ecNumber>
    </recommendedName>
</protein>
<dbReference type="Pfam" id="PF02786">
    <property type="entry name" value="CPSase_L_D2"/>
    <property type="match status" value="1"/>
</dbReference>
<keyword evidence="4 18" id="KW-0436">Ligase</keyword>
<dbReference type="PROSITE" id="PS50979">
    <property type="entry name" value="BC"/>
    <property type="match status" value="1"/>
</dbReference>
<dbReference type="GO" id="GO:0004658">
    <property type="term" value="F:propionyl-CoA carboxylase activity"/>
    <property type="evidence" value="ECO:0007669"/>
    <property type="project" value="UniProtKB-EC"/>
</dbReference>
<keyword evidence="12" id="KW-0092">Biotin</keyword>
<evidence type="ECO:0000313" key="19">
    <source>
        <dbReference type="Proteomes" id="UP001235269"/>
    </source>
</evidence>
<keyword evidence="19" id="KW-1185">Reference proteome</keyword>
<reference evidence="18 19" key="1">
    <citation type="submission" date="2023-07" db="EMBL/GenBank/DDBJ databases">
        <title>Genomic Encyclopedia of Type Strains, Phase IV (KMG-IV): sequencing the most valuable type-strain genomes for metagenomic binning, comparative biology and taxonomic classification.</title>
        <authorList>
            <person name="Goeker M."/>
        </authorList>
    </citation>
    <scope>NUCLEOTIDE SEQUENCE [LARGE SCALE GENOMIC DNA]</scope>
    <source>
        <strain evidence="18 19">DSM 100301</strain>
    </source>
</reference>
<evidence type="ECO:0000256" key="1">
    <source>
        <dbReference type="ARBA" id="ARBA00001953"/>
    </source>
</evidence>
<dbReference type="InterPro" id="IPR011054">
    <property type="entry name" value="Rudment_hybrid_motif"/>
</dbReference>
<evidence type="ECO:0000256" key="7">
    <source>
        <dbReference type="ARBA" id="ARBA00022840"/>
    </source>
</evidence>
<dbReference type="Pfam" id="PF00364">
    <property type="entry name" value="Biotin_lipoyl"/>
    <property type="match status" value="1"/>
</dbReference>
<dbReference type="PROSITE" id="PS00188">
    <property type="entry name" value="BIOTIN"/>
    <property type="match status" value="1"/>
</dbReference>
<dbReference type="SUPFAM" id="SSF51246">
    <property type="entry name" value="Rudiment single hybrid motif"/>
    <property type="match status" value="1"/>
</dbReference>
<evidence type="ECO:0000256" key="6">
    <source>
        <dbReference type="ARBA" id="ARBA00022741"/>
    </source>
</evidence>
<dbReference type="InterPro" id="IPR005481">
    <property type="entry name" value="BC-like_N"/>
</dbReference>
<evidence type="ECO:0000256" key="8">
    <source>
        <dbReference type="ARBA" id="ARBA00022842"/>
    </source>
</evidence>
<evidence type="ECO:0000256" key="5">
    <source>
        <dbReference type="ARBA" id="ARBA00022723"/>
    </source>
</evidence>
<dbReference type="PANTHER" id="PTHR18866:SF33">
    <property type="entry name" value="METHYLCROTONOYL-COA CARBOXYLASE SUBUNIT ALPHA, MITOCHONDRIAL-RELATED"/>
    <property type="match status" value="1"/>
</dbReference>
<dbReference type="InterPro" id="IPR005479">
    <property type="entry name" value="CPAse_ATP-bd"/>
</dbReference>
<evidence type="ECO:0000256" key="13">
    <source>
        <dbReference type="ARBA" id="ARBA00049495"/>
    </source>
</evidence>
<dbReference type="EC" id="6.4.1.3" evidence="3"/>
<evidence type="ECO:0000256" key="11">
    <source>
        <dbReference type="ARBA" id="ARBA00023211"/>
    </source>
</evidence>
<feature type="domain" description="Biotin carboxylation" evidence="17">
    <location>
        <begin position="2"/>
        <end position="454"/>
    </location>
</feature>
<dbReference type="Gene3D" id="3.30.470.20">
    <property type="entry name" value="ATP-grasp fold, B domain"/>
    <property type="match status" value="1"/>
</dbReference>
<feature type="domain" description="ATP-grasp" evidence="16">
    <location>
        <begin position="121"/>
        <end position="319"/>
    </location>
</feature>
<evidence type="ECO:0000256" key="10">
    <source>
        <dbReference type="ARBA" id="ARBA00023098"/>
    </source>
</evidence>
<keyword evidence="11" id="KW-0464">Manganese</keyword>
<keyword evidence="8" id="KW-0460">Magnesium</keyword>